<feature type="compositionally biased region" description="Acidic residues" evidence="1">
    <location>
        <begin position="1"/>
        <end position="12"/>
    </location>
</feature>
<dbReference type="AlphaFoldDB" id="A0A2P6NQJ9"/>
<dbReference type="InterPro" id="IPR044034">
    <property type="entry name" value="NAC-like_UBA"/>
</dbReference>
<proteinExistence type="predicted"/>
<accession>A0A2P6NQJ9</accession>
<reference evidence="3 4" key="1">
    <citation type="journal article" date="2018" name="Genome Biol. Evol.">
        <title>Multiple Roots of Fruiting Body Formation in Amoebozoa.</title>
        <authorList>
            <person name="Hillmann F."/>
            <person name="Forbes G."/>
            <person name="Novohradska S."/>
            <person name="Ferling I."/>
            <person name="Riege K."/>
            <person name="Groth M."/>
            <person name="Westermann M."/>
            <person name="Marz M."/>
            <person name="Spaller T."/>
            <person name="Winckler T."/>
            <person name="Schaap P."/>
            <person name="Glockner G."/>
        </authorList>
    </citation>
    <scope>NUCLEOTIDE SEQUENCE [LARGE SCALE GENOMIC DNA]</scope>
    <source>
        <strain evidence="3 4">Jena</strain>
    </source>
</reference>
<keyword evidence="4" id="KW-1185">Reference proteome</keyword>
<dbReference type="OrthoDB" id="285219at2759"/>
<protein>
    <submittedName>
        <fullName evidence="3">Huntingtin-interacting protein K-like</fullName>
    </submittedName>
</protein>
<feature type="compositionally biased region" description="Low complexity" evidence="1">
    <location>
        <begin position="19"/>
        <end position="37"/>
    </location>
</feature>
<comment type="caution">
    <text evidence="3">The sequence shown here is derived from an EMBL/GenBank/DDBJ whole genome shotgun (WGS) entry which is preliminary data.</text>
</comment>
<feature type="region of interest" description="Disordered" evidence="1">
    <location>
        <begin position="1"/>
        <end position="45"/>
    </location>
</feature>
<dbReference type="Proteomes" id="UP000241769">
    <property type="component" value="Unassembled WGS sequence"/>
</dbReference>
<dbReference type="InterPro" id="IPR038922">
    <property type="entry name" value="HYPK_UBA"/>
</dbReference>
<dbReference type="InParanoid" id="A0A2P6NQJ9"/>
<evidence type="ECO:0000313" key="3">
    <source>
        <dbReference type="EMBL" id="PRP86225.1"/>
    </source>
</evidence>
<dbReference type="InterPro" id="IPR052617">
    <property type="entry name" value="Huntingtin-int_K"/>
</dbReference>
<evidence type="ECO:0000259" key="2">
    <source>
        <dbReference type="Pfam" id="PF19026"/>
    </source>
</evidence>
<dbReference type="CDD" id="cd14361">
    <property type="entry name" value="UBA_HYPK"/>
    <property type="match status" value="1"/>
</dbReference>
<dbReference type="STRING" id="1890364.A0A2P6NQJ9"/>
<gene>
    <name evidence="3" type="ORF">PROFUN_05741</name>
</gene>
<dbReference type="EMBL" id="MDYQ01000034">
    <property type="protein sequence ID" value="PRP86225.1"/>
    <property type="molecule type" value="Genomic_DNA"/>
</dbReference>
<dbReference type="GO" id="GO:0050821">
    <property type="term" value="P:protein stabilization"/>
    <property type="evidence" value="ECO:0007669"/>
    <property type="project" value="TreeGrafter"/>
</dbReference>
<dbReference type="PANTHER" id="PTHR31184:SF2">
    <property type="entry name" value="HUNTINGTIN-INTERACTING PROTEIN K"/>
    <property type="match status" value="1"/>
</dbReference>
<name>A0A2P6NQJ9_9EUKA</name>
<evidence type="ECO:0000313" key="4">
    <source>
        <dbReference type="Proteomes" id="UP000241769"/>
    </source>
</evidence>
<dbReference type="PANTHER" id="PTHR31184">
    <property type="entry name" value="HUNTINGTIN-INTERACTING PROTEIN K FAMILY MEMBER"/>
    <property type="match status" value="1"/>
</dbReference>
<feature type="domain" description="Nascent polypeptide-associated complex subunit alpha-like UBA" evidence="2">
    <location>
        <begin position="75"/>
        <end position="115"/>
    </location>
</feature>
<evidence type="ECO:0000256" key="1">
    <source>
        <dbReference type="SAM" id="MobiDB-lite"/>
    </source>
</evidence>
<organism evidence="3 4">
    <name type="scientific">Planoprotostelium fungivorum</name>
    <dbReference type="NCBI Taxonomy" id="1890364"/>
    <lineage>
        <taxon>Eukaryota</taxon>
        <taxon>Amoebozoa</taxon>
        <taxon>Evosea</taxon>
        <taxon>Variosea</taxon>
        <taxon>Cavosteliida</taxon>
        <taxon>Cavosteliaceae</taxon>
        <taxon>Planoprotostelium</taxon>
    </lineage>
</organism>
<dbReference type="Pfam" id="PF19026">
    <property type="entry name" value="UBA_HYPK"/>
    <property type="match status" value="1"/>
</dbReference>
<sequence length="117" mass="12990">MSDEQEEIENEEQQVSKTASQKEQAQAMSSMSAGSNQEQSTFDAAKAERNVKALLAAQKQDQKAKLQREKELAAITVKKEDTQLLVDQLNLTTAEADRTLREHQGDVRAALKTLVFA</sequence>